<reference evidence="2" key="1">
    <citation type="journal article" date="2014" name="Int. J. Syst. Evol. Microbiol.">
        <title>Complete genome sequence of Corynebacterium casei LMG S-19264T (=DSM 44701T), isolated from a smear-ripened cheese.</title>
        <authorList>
            <consortium name="US DOE Joint Genome Institute (JGI-PGF)"/>
            <person name="Walter F."/>
            <person name="Albersmeier A."/>
            <person name="Kalinowski J."/>
            <person name="Ruckert C."/>
        </authorList>
    </citation>
    <scope>NUCLEOTIDE SEQUENCE</scope>
    <source>
        <strain evidence="2">KCTC 42651</strain>
    </source>
</reference>
<dbReference type="EMBL" id="BMZS01000002">
    <property type="protein sequence ID" value="GHD42308.1"/>
    <property type="molecule type" value="Genomic_DNA"/>
</dbReference>
<organism evidence="2 3">
    <name type="scientific">Thalassobaculum fulvum</name>
    <dbReference type="NCBI Taxonomy" id="1633335"/>
    <lineage>
        <taxon>Bacteria</taxon>
        <taxon>Pseudomonadati</taxon>
        <taxon>Pseudomonadota</taxon>
        <taxon>Alphaproteobacteria</taxon>
        <taxon>Rhodospirillales</taxon>
        <taxon>Thalassobaculaceae</taxon>
        <taxon>Thalassobaculum</taxon>
    </lineage>
</organism>
<comment type="caution">
    <text evidence="2">The sequence shown here is derived from an EMBL/GenBank/DDBJ whole genome shotgun (WGS) entry which is preliminary data.</text>
</comment>
<evidence type="ECO:0000313" key="3">
    <source>
        <dbReference type="Proteomes" id="UP000630353"/>
    </source>
</evidence>
<accession>A0A918XNV6</accession>
<reference evidence="2" key="2">
    <citation type="submission" date="2020-09" db="EMBL/GenBank/DDBJ databases">
        <authorList>
            <person name="Sun Q."/>
            <person name="Kim S."/>
        </authorList>
    </citation>
    <scope>NUCLEOTIDE SEQUENCE</scope>
    <source>
        <strain evidence="2">KCTC 42651</strain>
    </source>
</reference>
<dbReference type="RefSeq" id="WP_189987570.1">
    <property type="nucleotide sequence ID" value="NZ_BMZS01000002.1"/>
</dbReference>
<dbReference type="InterPro" id="IPR045942">
    <property type="entry name" value="DUF6362"/>
</dbReference>
<protein>
    <recommendedName>
        <fullName evidence="1">DUF6362 domain-containing protein</fullName>
    </recommendedName>
</protein>
<gene>
    <name evidence="2" type="ORF">GCM10017083_07190</name>
</gene>
<dbReference type="Pfam" id="PF19889">
    <property type="entry name" value="DUF6362"/>
    <property type="match status" value="1"/>
</dbReference>
<proteinExistence type="predicted"/>
<name>A0A918XNV6_9PROT</name>
<dbReference type="AlphaFoldDB" id="A0A918XNV6"/>
<feature type="domain" description="DUF6362" evidence="1">
    <location>
        <begin position="26"/>
        <end position="124"/>
    </location>
</feature>
<evidence type="ECO:0000313" key="2">
    <source>
        <dbReference type="EMBL" id="GHD42308.1"/>
    </source>
</evidence>
<dbReference type="Proteomes" id="UP000630353">
    <property type="component" value="Unassembled WGS sequence"/>
</dbReference>
<keyword evidence="3" id="KW-1185">Reference proteome</keyword>
<evidence type="ECO:0000259" key="1">
    <source>
        <dbReference type="Pfam" id="PF19889"/>
    </source>
</evidence>
<sequence>MSGSVSAVADEAGLRASLEEAAETLRRLPAGLRRPRLTSWPDVVRDSAGLLGPSADGRARPAAPTPAAIDRMDRALTWLLACDDEARRLVWARACRVPWRRLEDLDGRSHVTLRKIVARGHGQILRQLVSS</sequence>